<dbReference type="EMBL" id="AWOR01000079">
    <property type="protein sequence ID" value="KGH25688.1"/>
    <property type="molecule type" value="Genomic_DNA"/>
</dbReference>
<evidence type="ECO:0000256" key="2">
    <source>
        <dbReference type="ARBA" id="ARBA00023125"/>
    </source>
</evidence>
<reference evidence="5 6" key="1">
    <citation type="submission" date="2013-09" db="EMBL/GenBank/DDBJ databases">
        <title>High correlation between genotypes and phenotypes of environmental bacteria Comamonas testosteroni strains.</title>
        <authorList>
            <person name="Liu L."/>
            <person name="Zhu W."/>
            <person name="Xia X."/>
            <person name="Xu B."/>
            <person name="Luo M."/>
            <person name="Wang G."/>
        </authorList>
    </citation>
    <scope>NUCLEOTIDE SEQUENCE [LARGE SCALE GENOMIC DNA]</scope>
    <source>
        <strain evidence="5 6">JL40</strain>
    </source>
</reference>
<gene>
    <name evidence="5" type="ORF">P353_24855</name>
</gene>
<evidence type="ECO:0000256" key="1">
    <source>
        <dbReference type="ARBA" id="ARBA00023015"/>
    </source>
</evidence>
<dbReference type="GO" id="GO:0003700">
    <property type="term" value="F:DNA-binding transcription factor activity"/>
    <property type="evidence" value="ECO:0007669"/>
    <property type="project" value="InterPro"/>
</dbReference>
<dbReference type="SUPFAM" id="SSF46689">
    <property type="entry name" value="Homeodomain-like"/>
    <property type="match status" value="1"/>
</dbReference>
<dbReference type="InterPro" id="IPR035418">
    <property type="entry name" value="AraC-bd_2"/>
</dbReference>
<sequence>MHGGFRFTLFLIAGFFVWTHASGYMCQSLGGRQSALLLVLNAGVPKLSKCVRQDNSSVESDHMSSSLPALCVIDHRHSDDVEPALRREAWREVAHWQVEFIPSPDVPLNADMHMLRSSSAIFGSTRSSAYDMRTGFHRAEPLEELVVISLIEAGDLRLNAAPGEPQHMETGSLGLFMPRLKGHYRWSHNARQAFIDLPRREVLAAMGKEPGNFDLSHSALAPMVSSQLAHLARLARRPGQVDTVEQAGLLDVTRSLTLLALRNLGREGEHPSTPDPHGSLQDHLHRGRHAAAMQFMQREAHRHDLDAAAIANGTGCSRTRLYEAFAFQDQTVMGELREIRLQLARELLEQTQRLNVGALAWRCGFASAPNFAKLFRARFGLSPSEWYRRT</sequence>
<dbReference type="InterPro" id="IPR050204">
    <property type="entry name" value="AraC_XylS_family_regulators"/>
</dbReference>
<organism evidence="5 6">
    <name type="scientific">Comamonas testosteroni</name>
    <name type="common">Pseudomonas testosteroni</name>
    <dbReference type="NCBI Taxonomy" id="285"/>
    <lineage>
        <taxon>Bacteria</taxon>
        <taxon>Pseudomonadati</taxon>
        <taxon>Pseudomonadota</taxon>
        <taxon>Betaproteobacteria</taxon>
        <taxon>Burkholderiales</taxon>
        <taxon>Comamonadaceae</taxon>
        <taxon>Comamonas</taxon>
    </lineage>
</organism>
<keyword evidence="2" id="KW-0238">DNA-binding</keyword>
<dbReference type="InterPro" id="IPR018062">
    <property type="entry name" value="HTH_AraC-typ_CS"/>
</dbReference>
<evidence type="ECO:0000313" key="5">
    <source>
        <dbReference type="EMBL" id="KGH25688.1"/>
    </source>
</evidence>
<dbReference type="AlphaFoldDB" id="A0A096F7F6"/>
<evidence type="ECO:0000256" key="3">
    <source>
        <dbReference type="ARBA" id="ARBA00023163"/>
    </source>
</evidence>
<evidence type="ECO:0000313" key="6">
    <source>
        <dbReference type="Proteomes" id="UP000029553"/>
    </source>
</evidence>
<dbReference type="InterPro" id="IPR018060">
    <property type="entry name" value="HTH_AraC"/>
</dbReference>
<protein>
    <recommendedName>
        <fullName evidence="4">HTH araC/xylS-type domain-containing protein</fullName>
    </recommendedName>
</protein>
<feature type="domain" description="HTH araC/xylS-type" evidence="4">
    <location>
        <begin position="290"/>
        <end position="389"/>
    </location>
</feature>
<dbReference type="GO" id="GO:0043565">
    <property type="term" value="F:sequence-specific DNA binding"/>
    <property type="evidence" value="ECO:0007669"/>
    <property type="project" value="InterPro"/>
</dbReference>
<name>A0A096F7F6_COMTE</name>
<dbReference type="Proteomes" id="UP000029553">
    <property type="component" value="Unassembled WGS sequence"/>
</dbReference>
<proteinExistence type="predicted"/>
<dbReference type="PROSITE" id="PS01124">
    <property type="entry name" value="HTH_ARAC_FAMILY_2"/>
    <property type="match status" value="1"/>
</dbReference>
<dbReference type="Gene3D" id="1.10.10.60">
    <property type="entry name" value="Homeodomain-like"/>
    <property type="match status" value="1"/>
</dbReference>
<dbReference type="InterPro" id="IPR009057">
    <property type="entry name" value="Homeodomain-like_sf"/>
</dbReference>
<keyword evidence="1" id="KW-0805">Transcription regulation</keyword>
<dbReference type="Pfam" id="PF12833">
    <property type="entry name" value="HTH_18"/>
    <property type="match status" value="1"/>
</dbReference>
<evidence type="ECO:0000259" key="4">
    <source>
        <dbReference type="PROSITE" id="PS01124"/>
    </source>
</evidence>
<dbReference type="PROSITE" id="PS00041">
    <property type="entry name" value="HTH_ARAC_FAMILY_1"/>
    <property type="match status" value="1"/>
</dbReference>
<dbReference type="PANTHER" id="PTHR46796">
    <property type="entry name" value="HTH-TYPE TRANSCRIPTIONAL ACTIVATOR RHAS-RELATED"/>
    <property type="match status" value="1"/>
</dbReference>
<dbReference type="SMART" id="SM00342">
    <property type="entry name" value="HTH_ARAC"/>
    <property type="match status" value="1"/>
</dbReference>
<dbReference type="Pfam" id="PF14525">
    <property type="entry name" value="AraC_binding_2"/>
    <property type="match status" value="1"/>
</dbReference>
<comment type="caution">
    <text evidence="5">The sequence shown here is derived from an EMBL/GenBank/DDBJ whole genome shotgun (WGS) entry which is preliminary data.</text>
</comment>
<keyword evidence="3" id="KW-0804">Transcription</keyword>
<accession>A0A096F7F6</accession>